<organism evidence="1">
    <name type="scientific">viral metagenome</name>
    <dbReference type="NCBI Taxonomy" id="1070528"/>
    <lineage>
        <taxon>unclassified sequences</taxon>
        <taxon>metagenomes</taxon>
        <taxon>organismal metagenomes</taxon>
    </lineage>
</organism>
<accession>A0A6C0IGS4</accession>
<dbReference type="EMBL" id="MN740184">
    <property type="protein sequence ID" value="QHT92441.1"/>
    <property type="molecule type" value="Genomic_DNA"/>
</dbReference>
<dbReference type="AlphaFoldDB" id="A0A6C0IGS4"/>
<protein>
    <submittedName>
        <fullName evidence="1">Uncharacterized protein</fullName>
    </submittedName>
</protein>
<sequence>MLRKIIHLNRNTIGCRITDELIEFSFPPDDIHIHNIRNNRNLKMVTYLRNQWGVQQIIVNPTTQLDRVLHRDSTLYIYNPQVKDIILSYNILKSNL</sequence>
<name>A0A6C0IGS4_9ZZZZ</name>
<reference evidence="1" key="1">
    <citation type="journal article" date="2020" name="Nature">
        <title>Giant virus diversity and host interactions through global metagenomics.</title>
        <authorList>
            <person name="Schulz F."/>
            <person name="Roux S."/>
            <person name="Paez-Espino D."/>
            <person name="Jungbluth S."/>
            <person name="Walsh D.A."/>
            <person name="Denef V.J."/>
            <person name="McMahon K.D."/>
            <person name="Konstantinidis K.T."/>
            <person name="Eloe-Fadrosh E.A."/>
            <person name="Kyrpides N.C."/>
            <person name="Woyke T."/>
        </authorList>
    </citation>
    <scope>NUCLEOTIDE SEQUENCE</scope>
    <source>
        <strain evidence="1">GVMAG-M-3300023184-88</strain>
    </source>
</reference>
<proteinExistence type="predicted"/>
<evidence type="ECO:0000313" key="1">
    <source>
        <dbReference type="EMBL" id="QHT92441.1"/>
    </source>
</evidence>